<accession>E4ZUT5</accession>
<keyword evidence="2" id="KW-1185">Reference proteome</keyword>
<dbReference type="VEuPathDB" id="FungiDB:LEMA_uP115790.1"/>
<proteinExistence type="predicted"/>
<evidence type="ECO:0000313" key="2">
    <source>
        <dbReference type="Proteomes" id="UP000002668"/>
    </source>
</evidence>
<organism evidence="2">
    <name type="scientific">Leptosphaeria maculans (strain JN3 / isolate v23.1.3 / race Av1-4-5-6-7-8)</name>
    <name type="common">Blackleg fungus</name>
    <name type="synonym">Phoma lingam</name>
    <dbReference type="NCBI Taxonomy" id="985895"/>
    <lineage>
        <taxon>Eukaryota</taxon>
        <taxon>Fungi</taxon>
        <taxon>Dikarya</taxon>
        <taxon>Ascomycota</taxon>
        <taxon>Pezizomycotina</taxon>
        <taxon>Dothideomycetes</taxon>
        <taxon>Pleosporomycetidae</taxon>
        <taxon>Pleosporales</taxon>
        <taxon>Pleosporineae</taxon>
        <taxon>Leptosphaeriaceae</taxon>
        <taxon>Plenodomus</taxon>
        <taxon>Plenodomus lingam/Leptosphaeria maculans species complex</taxon>
    </lineage>
</organism>
<sequence length="58" mass="6645">MTSDLVRPEEAVVSRYGALEVSRHPEGDVLDSRYWTEERRSEAVVFKLCVCGELPTFE</sequence>
<dbReference type="HOGENOM" id="CLU_2979537_0_0_1"/>
<dbReference type="Proteomes" id="UP000002668">
    <property type="component" value="Genome"/>
</dbReference>
<evidence type="ECO:0000313" key="1">
    <source>
        <dbReference type="EMBL" id="CBX95164.1"/>
    </source>
</evidence>
<reference evidence="2" key="1">
    <citation type="journal article" date="2011" name="Nat. Commun.">
        <title>Effector diversification within compartments of the Leptosphaeria maculans genome affected by Repeat-Induced Point mutations.</title>
        <authorList>
            <person name="Rouxel T."/>
            <person name="Grandaubert J."/>
            <person name="Hane J.K."/>
            <person name="Hoede C."/>
            <person name="van de Wouw A.P."/>
            <person name="Couloux A."/>
            <person name="Dominguez V."/>
            <person name="Anthouard V."/>
            <person name="Bally P."/>
            <person name="Bourras S."/>
            <person name="Cozijnsen A.J."/>
            <person name="Ciuffetti L.M."/>
            <person name="Degrave A."/>
            <person name="Dilmaghani A."/>
            <person name="Duret L."/>
            <person name="Fudal I."/>
            <person name="Goodwin S.B."/>
            <person name="Gout L."/>
            <person name="Glaser N."/>
            <person name="Linglin J."/>
            <person name="Kema G.H.J."/>
            <person name="Lapalu N."/>
            <person name="Lawrence C.B."/>
            <person name="May K."/>
            <person name="Meyer M."/>
            <person name="Ollivier B."/>
            <person name="Poulain J."/>
            <person name="Schoch C.L."/>
            <person name="Simon A."/>
            <person name="Spatafora J.W."/>
            <person name="Stachowiak A."/>
            <person name="Turgeon B.G."/>
            <person name="Tyler B.M."/>
            <person name="Vincent D."/>
            <person name="Weissenbach J."/>
            <person name="Amselem J."/>
            <person name="Quesneville H."/>
            <person name="Oliver R.P."/>
            <person name="Wincker P."/>
            <person name="Balesdent M.-H."/>
            <person name="Howlett B.J."/>
        </authorList>
    </citation>
    <scope>NUCLEOTIDE SEQUENCE [LARGE SCALE GENOMIC DNA]</scope>
    <source>
        <strain evidence="2">JN3 / isolate v23.1.3 / race Av1-4-5-6-7-8</strain>
    </source>
</reference>
<name>E4ZUT5_LEPMJ</name>
<dbReference type="EMBL" id="FP929126">
    <property type="protein sequence ID" value="CBX95164.1"/>
    <property type="molecule type" value="Genomic_DNA"/>
</dbReference>
<dbReference type="InParanoid" id="E4ZUT5"/>
<protein>
    <submittedName>
        <fullName evidence="1">Predicted protein</fullName>
    </submittedName>
</protein>
<dbReference type="AlphaFoldDB" id="E4ZUT5"/>
<gene>
    <name evidence="1" type="ORF">LEMA_uP115790.1</name>
</gene>